<accession>A0D1Z2</accession>
<dbReference type="EMBL" id="CT868262">
    <property type="protein sequence ID" value="CAK77059.1"/>
    <property type="molecule type" value="Genomic_DNA"/>
</dbReference>
<organism evidence="1 2">
    <name type="scientific">Paramecium tetraurelia</name>
    <dbReference type="NCBI Taxonomy" id="5888"/>
    <lineage>
        <taxon>Eukaryota</taxon>
        <taxon>Sar</taxon>
        <taxon>Alveolata</taxon>
        <taxon>Ciliophora</taxon>
        <taxon>Intramacronucleata</taxon>
        <taxon>Oligohymenophorea</taxon>
        <taxon>Peniculida</taxon>
        <taxon>Parameciidae</taxon>
        <taxon>Paramecium</taxon>
    </lineage>
</organism>
<dbReference type="OMA" id="CEYMRIT"/>
<name>A0D1Z2_PARTE</name>
<dbReference type="AlphaFoldDB" id="A0D1Z2"/>
<gene>
    <name evidence="1" type="ORF">GSPATT00039193001</name>
</gene>
<dbReference type="PANTHER" id="PTHR39767">
    <property type="entry name" value="CALCIUM/CALMODULIN-BINDING MEMBRANE PROTEIN PCM4-RELATED"/>
    <property type="match status" value="1"/>
</dbReference>
<keyword evidence="2" id="KW-1185">Reference proteome</keyword>
<protein>
    <submittedName>
        <fullName evidence="1">Uncharacterized protein</fullName>
    </submittedName>
</protein>
<dbReference type="GeneID" id="5030244"/>
<evidence type="ECO:0000313" key="1">
    <source>
        <dbReference type="EMBL" id="CAK77059.1"/>
    </source>
</evidence>
<dbReference type="PANTHER" id="PTHR39767:SF2">
    <property type="entry name" value="CHROMOSOME UNDETERMINED SCAFFOLD_1, WHOLE GENOME SHOTGUN SEQUENCE"/>
    <property type="match status" value="1"/>
</dbReference>
<dbReference type="OrthoDB" id="311881at2759"/>
<dbReference type="KEGG" id="ptm:GSPATT00039193001"/>
<sequence>MKMRGELSVSFMFKFIFLKSQICEYGIQTIMNLVPNHKILNSFIIKIYYIKQCQYLPQLKMIILIIIIHITHQIVIYEFDANPNIFDGWEKLNDNSNFNNCGGIQYFGSPNNLQYLISRIFLDLEPHSHIRLDAQFLSIDNNAQPTVKIDSQITNYVATVTSQNSICSGASPEFLHTVSINYYHNRRTAWISIYSNYGGLISLKLSIIKCQNECAECIENYHTTCQQWKLHQYSFNKKLITYSDGWNLQTYTLQHSSDCGGCEYMRITYVTYQTELPPHQNVLIRFFKLGGQTIIVNYQYGKSTTSGSYLIEILIKNHQDPILKLIITTSSSSNMVRDFEKLCLRI</sequence>
<dbReference type="HOGENOM" id="CLU_802818_0_0_1"/>
<dbReference type="RefSeq" id="XP_001444456.1">
    <property type="nucleotide sequence ID" value="XM_001444419.1"/>
</dbReference>
<evidence type="ECO:0000313" key="2">
    <source>
        <dbReference type="Proteomes" id="UP000000600"/>
    </source>
</evidence>
<dbReference type="Proteomes" id="UP000000600">
    <property type="component" value="Unassembled WGS sequence"/>
</dbReference>
<reference evidence="1 2" key="1">
    <citation type="journal article" date="2006" name="Nature">
        <title>Global trends of whole-genome duplications revealed by the ciliate Paramecium tetraurelia.</title>
        <authorList>
            <consortium name="Genoscope"/>
            <person name="Aury J.-M."/>
            <person name="Jaillon O."/>
            <person name="Duret L."/>
            <person name="Noel B."/>
            <person name="Jubin C."/>
            <person name="Porcel B.M."/>
            <person name="Segurens B."/>
            <person name="Daubin V."/>
            <person name="Anthouard V."/>
            <person name="Aiach N."/>
            <person name="Arnaiz O."/>
            <person name="Billaut A."/>
            <person name="Beisson J."/>
            <person name="Blanc I."/>
            <person name="Bouhouche K."/>
            <person name="Camara F."/>
            <person name="Duharcourt S."/>
            <person name="Guigo R."/>
            <person name="Gogendeau D."/>
            <person name="Katinka M."/>
            <person name="Keller A.-M."/>
            <person name="Kissmehl R."/>
            <person name="Klotz C."/>
            <person name="Koll F."/>
            <person name="Le Moue A."/>
            <person name="Lepere C."/>
            <person name="Malinsky S."/>
            <person name="Nowacki M."/>
            <person name="Nowak J.K."/>
            <person name="Plattner H."/>
            <person name="Poulain J."/>
            <person name="Ruiz F."/>
            <person name="Serrano V."/>
            <person name="Zagulski M."/>
            <person name="Dessen P."/>
            <person name="Betermier M."/>
            <person name="Weissenbach J."/>
            <person name="Scarpelli C."/>
            <person name="Schachter V."/>
            <person name="Sperling L."/>
            <person name="Meyer E."/>
            <person name="Cohen J."/>
            <person name="Wincker P."/>
        </authorList>
    </citation>
    <scope>NUCLEOTIDE SEQUENCE [LARGE SCALE GENOMIC DNA]</scope>
    <source>
        <strain evidence="1 2">Stock d4-2</strain>
    </source>
</reference>
<proteinExistence type="predicted"/>
<dbReference type="InParanoid" id="A0D1Z2"/>